<dbReference type="InterPro" id="IPR007016">
    <property type="entry name" value="O-antigen_ligase-rel_domated"/>
</dbReference>
<proteinExistence type="predicted"/>
<evidence type="ECO:0000259" key="6">
    <source>
        <dbReference type="Pfam" id="PF04932"/>
    </source>
</evidence>
<feature type="transmembrane region" description="Helical" evidence="5">
    <location>
        <begin position="222"/>
        <end position="240"/>
    </location>
</feature>
<organism evidence="7 8">
    <name type="scientific">Symplocastrum torsivum CPER-KK1</name>
    <dbReference type="NCBI Taxonomy" id="450513"/>
    <lineage>
        <taxon>Bacteria</taxon>
        <taxon>Bacillati</taxon>
        <taxon>Cyanobacteriota</taxon>
        <taxon>Cyanophyceae</taxon>
        <taxon>Oscillatoriophycideae</taxon>
        <taxon>Oscillatoriales</taxon>
        <taxon>Microcoleaceae</taxon>
        <taxon>Symplocastrum</taxon>
    </lineage>
</organism>
<keyword evidence="7" id="KW-0436">Ligase</keyword>
<feature type="transmembrane region" description="Helical" evidence="5">
    <location>
        <begin position="84"/>
        <end position="102"/>
    </location>
</feature>
<dbReference type="AlphaFoldDB" id="A0A951UD31"/>
<feature type="transmembrane region" description="Helical" evidence="5">
    <location>
        <begin position="178"/>
        <end position="193"/>
    </location>
</feature>
<dbReference type="EMBL" id="JAHHIF010000080">
    <property type="protein sequence ID" value="MBW4549043.1"/>
    <property type="molecule type" value="Genomic_DNA"/>
</dbReference>
<evidence type="ECO:0000256" key="3">
    <source>
        <dbReference type="ARBA" id="ARBA00022989"/>
    </source>
</evidence>
<dbReference type="InterPro" id="IPR051533">
    <property type="entry name" value="WaaL-like"/>
</dbReference>
<dbReference type="Pfam" id="PF04932">
    <property type="entry name" value="Wzy_C"/>
    <property type="match status" value="1"/>
</dbReference>
<accession>A0A951UD31</accession>
<dbReference type="Proteomes" id="UP000753908">
    <property type="component" value="Unassembled WGS sequence"/>
</dbReference>
<comment type="caution">
    <text evidence="7">The sequence shown here is derived from an EMBL/GenBank/DDBJ whole genome shotgun (WGS) entry which is preliminary data.</text>
</comment>
<feature type="transmembrane region" description="Helical" evidence="5">
    <location>
        <begin position="109"/>
        <end position="131"/>
    </location>
</feature>
<keyword evidence="3 5" id="KW-1133">Transmembrane helix</keyword>
<name>A0A951UD31_9CYAN</name>
<dbReference type="PANTHER" id="PTHR37422:SF17">
    <property type="entry name" value="O-ANTIGEN LIGASE"/>
    <property type="match status" value="1"/>
</dbReference>
<feature type="transmembrane region" description="Helical" evidence="5">
    <location>
        <begin position="151"/>
        <end position="171"/>
    </location>
</feature>
<feature type="transmembrane region" description="Helical" evidence="5">
    <location>
        <begin position="346"/>
        <end position="363"/>
    </location>
</feature>
<feature type="transmembrane region" description="Helical" evidence="5">
    <location>
        <begin position="313"/>
        <end position="334"/>
    </location>
</feature>
<feature type="transmembrane region" description="Helical" evidence="5">
    <location>
        <begin position="55"/>
        <end position="72"/>
    </location>
</feature>
<evidence type="ECO:0000256" key="5">
    <source>
        <dbReference type="SAM" id="Phobius"/>
    </source>
</evidence>
<dbReference type="GO" id="GO:0016020">
    <property type="term" value="C:membrane"/>
    <property type="evidence" value="ECO:0007669"/>
    <property type="project" value="UniProtKB-SubCell"/>
</dbReference>
<reference evidence="7" key="1">
    <citation type="submission" date="2021-05" db="EMBL/GenBank/DDBJ databases">
        <authorList>
            <person name="Pietrasiak N."/>
            <person name="Ward R."/>
            <person name="Stajich J.E."/>
            <person name="Kurbessoian T."/>
        </authorList>
    </citation>
    <scope>NUCLEOTIDE SEQUENCE</scope>
    <source>
        <strain evidence="7">CPER-KK1</strain>
    </source>
</reference>
<protein>
    <submittedName>
        <fullName evidence="7">O-antigen ligase family protein</fullName>
    </submittedName>
</protein>
<dbReference type="PANTHER" id="PTHR37422">
    <property type="entry name" value="TEICHURONIC ACID BIOSYNTHESIS PROTEIN TUAE"/>
    <property type="match status" value="1"/>
</dbReference>
<evidence type="ECO:0000256" key="1">
    <source>
        <dbReference type="ARBA" id="ARBA00004141"/>
    </source>
</evidence>
<comment type="subcellular location">
    <subcellularLocation>
        <location evidence="1">Membrane</location>
        <topology evidence="1">Multi-pass membrane protein</topology>
    </subcellularLocation>
</comment>
<evidence type="ECO:0000313" key="7">
    <source>
        <dbReference type="EMBL" id="MBW4549043.1"/>
    </source>
</evidence>
<evidence type="ECO:0000256" key="4">
    <source>
        <dbReference type="ARBA" id="ARBA00023136"/>
    </source>
</evidence>
<keyword evidence="4 5" id="KW-0472">Membrane</keyword>
<gene>
    <name evidence="7" type="ORF">KME25_32260</name>
</gene>
<sequence length="418" mass="46259">MNLLLMGASGGQVITNAPQNASMEPTIIMGISGIALLLLLLRWQRPLYYIKSNPHSIFVFVFLLFVIASTIWSDLPDVTFRRSILVTAVAIFATYFSTCFSYKQQLQNLGWGLGITALLSLAFGLFLPSYGRMSLPPHTGSWRGVFLHKNALGAHMAQTGVFFLTLFFTDVYGKHKKIAVVLVAISLFLVVASRSSTGLVAFATMTAALFICNILRFRSTVIVPVLILIIFMWGGFTIYAQNNAEELTAVLGKDVGLTGRDAIWKAVGDMINLRPLLGYGYEAFWYSPYSASATVTRILGWAVPHSHNGLLELLLAVGWLGTIPYLLSFVFNIVKSIQLIQNNGTVEAIWPILFLLFMILSNSTEKNIMTAYVWSSYVWITLLPLNLKDVPFTTTQPAYSGLHLDEVQVDAFKAEGRS</sequence>
<feature type="domain" description="O-antigen ligase-related" evidence="6">
    <location>
        <begin position="182"/>
        <end position="325"/>
    </location>
</feature>
<reference evidence="7" key="2">
    <citation type="journal article" date="2022" name="Microbiol. Resour. Announc.">
        <title>Metagenome Sequencing to Explore Phylogenomics of Terrestrial Cyanobacteria.</title>
        <authorList>
            <person name="Ward R.D."/>
            <person name="Stajich J.E."/>
            <person name="Johansen J.R."/>
            <person name="Huntemann M."/>
            <person name="Clum A."/>
            <person name="Foster B."/>
            <person name="Foster B."/>
            <person name="Roux S."/>
            <person name="Palaniappan K."/>
            <person name="Varghese N."/>
            <person name="Mukherjee S."/>
            <person name="Reddy T.B.K."/>
            <person name="Daum C."/>
            <person name="Copeland A."/>
            <person name="Chen I.A."/>
            <person name="Ivanova N.N."/>
            <person name="Kyrpides N.C."/>
            <person name="Shapiro N."/>
            <person name="Eloe-Fadrosh E.A."/>
            <person name="Pietrasiak N."/>
        </authorList>
    </citation>
    <scope>NUCLEOTIDE SEQUENCE</scope>
    <source>
        <strain evidence="7">CPER-KK1</strain>
    </source>
</reference>
<dbReference type="GO" id="GO:0016874">
    <property type="term" value="F:ligase activity"/>
    <property type="evidence" value="ECO:0007669"/>
    <property type="project" value="UniProtKB-KW"/>
</dbReference>
<evidence type="ECO:0000256" key="2">
    <source>
        <dbReference type="ARBA" id="ARBA00022692"/>
    </source>
</evidence>
<keyword evidence="2 5" id="KW-0812">Transmembrane</keyword>
<feature type="transmembrane region" description="Helical" evidence="5">
    <location>
        <begin position="25"/>
        <end position="43"/>
    </location>
</feature>
<evidence type="ECO:0000313" key="8">
    <source>
        <dbReference type="Proteomes" id="UP000753908"/>
    </source>
</evidence>